<evidence type="ECO:0000259" key="2">
    <source>
        <dbReference type="Pfam" id="PF04909"/>
    </source>
</evidence>
<proteinExistence type="predicted"/>
<evidence type="ECO:0000313" key="4">
    <source>
        <dbReference type="Proteomes" id="UP000193200"/>
    </source>
</evidence>
<dbReference type="InterPro" id="IPR006680">
    <property type="entry name" value="Amidohydro-rel"/>
</dbReference>
<accession>A0A1Y5SR86</accession>
<dbReference type="Pfam" id="PF04909">
    <property type="entry name" value="Amidohydro_2"/>
    <property type="match status" value="1"/>
</dbReference>
<organism evidence="3 4">
    <name type="scientific">Oceanibacterium hippocampi</name>
    <dbReference type="NCBI Taxonomy" id="745714"/>
    <lineage>
        <taxon>Bacteria</taxon>
        <taxon>Pseudomonadati</taxon>
        <taxon>Pseudomonadota</taxon>
        <taxon>Alphaproteobacteria</taxon>
        <taxon>Sneathiellales</taxon>
        <taxon>Sneathiellaceae</taxon>
        <taxon>Oceanibacterium</taxon>
    </lineage>
</organism>
<name>A0A1Y5SR86_9PROT</name>
<sequence length="323" mass="34641">MDKILLDVHCHLVPLTPALTEGIGGVAWDGGRAPLTIDGYTLASPDVYRVEALLDWMDANAVGRAWISVPPPLYRLGLDEARAVEWTGRLNQGLADVAGRHGDRLTPMFHLPVQHPAAAASLAREWSAREKPIFAMPAGSAADGIVLSGEAYVPLWQALDAVDAFLFLHPCKGCDPRYEPFYLHNLAGSPIETALAAAHLSLSGILDRHTRITFCLAHAGGATAAIAGRLERGQLTGRPGADTGARKPRQALRNVCIDCISHDAAALGFAASMHGEDNVFFGSDWPFAMGLPEPHSQLGEVAPALKRKMFEGNPRRLLSKFGL</sequence>
<evidence type="ECO:0000256" key="1">
    <source>
        <dbReference type="ARBA" id="ARBA00023239"/>
    </source>
</evidence>
<keyword evidence="4" id="KW-1185">Reference proteome</keyword>
<evidence type="ECO:0000313" key="3">
    <source>
        <dbReference type="EMBL" id="SLN46435.1"/>
    </source>
</evidence>
<dbReference type="InterPro" id="IPR032466">
    <property type="entry name" value="Metal_Hydrolase"/>
</dbReference>
<dbReference type="EMBL" id="FWFR01000001">
    <property type="protein sequence ID" value="SLN46435.1"/>
    <property type="molecule type" value="Genomic_DNA"/>
</dbReference>
<dbReference type="PANTHER" id="PTHR21240:SF28">
    <property type="entry name" value="ISO-OROTATE DECARBOXYLASE (EUROFUNG)"/>
    <property type="match status" value="1"/>
</dbReference>
<keyword evidence="1" id="KW-0456">Lyase</keyword>
<dbReference type="RefSeq" id="WP_176244985.1">
    <property type="nucleotide sequence ID" value="NZ_FWFR01000001.1"/>
</dbReference>
<keyword evidence="3" id="KW-0378">Hydrolase</keyword>
<gene>
    <name evidence="3" type="ORF">OCH7691_01986</name>
</gene>
<feature type="domain" description="Amidohydrolase-related" evidence="2">
    <location>
        <begin position="7"/>
        <end position="318"/>
    </location>
</feature>
<dbReference type="GO" id="GO:0016831">
    <property type="term" value="F:carboxy-lyase activity"/>
    <property type="evidence" value="ECO:0007669"/>
    <property type="project" value="InterPro"/>
</dbReference>
<dbReference type="GO" id="GO:0005737">
    <property type="term" value="C:cytoplasm"/>
    <property type="evidence" value="ECO:0007669"/>
    <property type="project" value="TreeGrafter"/>
</dbReference>
<dbReference type="SUPFAM" id="SSF51556">
    <property type="entry name" value="Metallo-dependent hydrolases"/>
    <property type="match status" value="1"/>
</dbReference>
<reference evidence="3 4" key="1">
    <citation type="submission" date="2017-03" db="EMBL/GenBank/DDBJ databases">
        <authorList>
            <person name="Afonso C.L."/>
            <person name="Miller P.J."/>
            <person name="Scott M.A."/>
            <person name="Spackman E."/>
            <person name="Goraichik I."/>
            <person name="Dimitrov K.M."/>
            <person name="Suarez D.L."/>
            <person name="Swayne D.E."/>
        </authorList>
    </citation>
    <scope>NUCLEOTIDE SEQUENCE [LARGE SCALE GENOMIC DNA]</scope>
    <source>
        <strain evidence="3 4">CECT 7691</strain>
    </source>
</reference>
<dbReference type="InParanoid" id="A0A1Y5SR86"/>
<dbReference type="GO" id="GO:0016787">
    <property type="term" value="F:hydrolase activity"/>
    <property type="evidence" value="ECO:0007669"/>
    <property type="project" value="UniProtKB-KW"/>
</dbReference>
<protein>
    <submittedName>
        <fullName evidence="3">Amidohydrolase</fullName>
    </submittedName>
</protein>
<dbReference type="InterPro" id="IPR032465">
    <property type="entry name" value="ACMSD"/>
</dbReference>
<dbReference type="Proteomes" id="UP000193200">
    <property type="component" value="Unassembled WGS sequence"/>
</dbReference>
<dbReference type="Gene3D" id="3.20.20.140">
    <property type="entry name" value="Metal-dependent hydrolases"/>
    <property type="match status" value="1"/>
</dbReference>
<dbReference type="AlphaFoldDB" id="A0A1Y5SR86"/>
<dbReference type="GO" id="GO:0019748">
    <property type="term" value="P:secondary metabolic process"/>
    <property type="evidence" value="ECO:0007669"/>
    <property type="project" value="TreeGrafter"/>
</dbReference>
<dbReference type="PANTHER" id="PTHR21240">
    <property type="entry name" value="2-AMINO-3-CARBOXYLMUCONATE-6-SEMIALDEHYDE DECARBOXYLASE"/>
    <property type="match status" value="1"/>
</dbReference>